<reference evidence="6" key="2">
    <citation type="submission" date="2020-06" db="EMBL/GenBank/DDBJ databases">
        <authorList>
            <person name="Sheffer M."/>
        </authorList>
    </citation>
    <scope>NUCLEOTIDE SEQUENCE</scope>
</reference>
<dbReference type="InterPro" id="IPR017703">
    <property type="entry name" value="YgfZ/GCV_T_CS"/>
</dbReference>
<dbReference type="Proteomes" id="UP000807504">
    <property type="component" value="Unassembled WGS sequence"/>
</dbReference>
<feature type="domain" description="CAF17 C-terminal" evidence="5">
    <location>
        <begin position="258"/>
        <end position="333"/>
    </location>
</feature>
<organism evidence="6 7">
    <name type="scientific">Argiope bruennichi</name>
    <name type="common">Wasp spider</name>
    <name type="synonym">Aranea bruennichi</name>
    <dbReference type="NCBI Taxonomy" id="94029"/>
    <lineage>
        <taxon>Eukaryota</taxon>
        <taxon>Metazoa</taxon>
        <taxon>Ecdysozoa</taxon>
        <taxon>Arthropoda</taxon>
        <taxon>Chelicerata</taxon>
        <taxon>Arachnida</taxon>
        <taxon>Araneae</taxon>
        <taxon>Araneomorphae</taxon>
        <taxon>Entelegynae</taxon>
        <taxon>Araneoidea</taxon>
        <taxon>Araneidae</taxon>
        <taxon>Argiope</taxon>
    </lineage>
</organism>
<gene>
    <name evidence="6" type="ORF">HNY73_022454</name>
</gene>
<dbReference type="EMBL" id="JABXBU010002231">
    <property type="protein sequence ID" value="KAF8764378.1"/>
    <property type="molecule type" value="Genomic_DNA"/>
</dbReference>
<proteinExistence type="predicted"/>
<comment type="subcellular location">
    <subcellularLocation>
        <location evidence="1">Mitochondrion</location>
    </subcellularLocation>
</comment>
<accession>A0A8T0E0Q5</accession>
<dbReference type="InterPro" id="IPR006222">
    <property type="entry name" value="GCVT_N"/>
</dbReference>
<dbReference type="AlphaFoldDB" id="A0A8T0E0Q5"/>
<evidence type="ECO:0000256" key="1">
    <source>
        <dbReference type="ARBA" id="ARBA00004173"/>
    </source>
</evidence>
<dbReference type="NCBIfam" id="TIGR03317">
    <property type="entry name" value="ygfZ_signature"/>
    <property type="match status" value="1"/>
</dbReference>
<name>A0A8T0E0Q5_ARGBR</name>
<feature type="domain" description="GCVT N-terminal" evidence="4">
    <location>
        <begin position="31"/>
        <end position="123"/>
    </location>
</feature>
<dbReference type="OMA" id="MDRLHGV"/>
<dbReference type="InterPro" id="IPR045179">
    <property type="entry name" value="YgfZ/GcvT"/>
</dbReference>
<keyword evidence="7" id="KW-1185">Reference proteome</keyword>
<evidence type="ECO:0000256" key="3">
    <source>
        <dbReference type="ARBA" id="ARBA00023128"/>
    </source>
</evidence>
<dbReference type="PANTHER" id="PTHR22602">
    <property type="entry name" value="TRANSFERASE CAF17, MITOCHONDRIAL-RELATED"/>
    <property type="match status" value="1"/>
</dbReference>
<dbReference type="Gene3D" id="3.30.1360.120">
    <property type="entry name" value="Probable tRNA modification gtpase trme, domain 1"/>
    <property type="match status" value="1"/>
</dbReference>
<dbReference type="InterPro" id="IPR027266">
    <property type="entry name" value="TrmE/GcvT-like"/>
</dbReference>
<evidence type="ECO:0000313" key="7">
    <source>
        <dbReference type="Proteomes" id="UP000807504"/>
    </source>
</evidence>
<reference evidence="6" key="1">
    <citation type="journal article" date="2020" name="bioRxiv">
        <title>Chromosome-level reference genome of the European wasp spider Argiope bruennichi: a resource for studies on range expansion and evolutionary adaptation.</title>
        <authorList>
            <person name="Sheffer M.M."/>
            <person name="Hoppe A."/>
            <person name="Krehenwinkel H."/>
            <person name="Uhl G."/>
            <person name="Kuss A.W."/>
            <person name="Jensen L."/>
            <person name="Jensen C."/>
            <person name="Gillespie R.G."/>
            <person name="Hoff K.J."/>
            <person name="Prost S."/>
        </authorList>
    </citation>
    <scope>NUCLEOTIDE SEQUENCE</scope>
</reference>
<evidence type="ECO:0000259" key="5">
    <source>
        <dbReference type="Pfam" id="PF25455"/>
    </source>
</evidence>
<dbReference type="SUPFAM" id="SSF103025">
    <property type="entry name" value="Folate-binding domain"/>
    <property type="match status" value="1"/>
</dbReference>
<protein>
    <submittedName>
        <fullName evidence="6">Putative transferase CAF17 like protein</fullName>
    </submittedName>
</protein>
<dbReference type="GO" id="GO:0016740">
    <property type="term" value="F:transferase activity"/>
    <property type="evidence" value="ECO:0007669"/>
    <property type="project" value="UniProtKB-KW"/>
</dbReference>
<dbReference type="GO" id="GO:0005759">
    <property type="term" value="C:mitochondrial matrix"/>
    <property type="evidence" value="ECO:0007669"/>
    <property type="project" value="TreeGrafter"/>
</dbReference>
<dbReference type="OrthoDB" id="191995at2759"/>
<evidence type="ECO:0000256" key="2">
    <source>
        <dbReference type="ARBA" id="ARBA00022946"/>
    </source>
</evidence>
<dbReference type="Pfam" id="PF01571">
    <property type="entry name" value="GCV_T"/>
    <property type="match status" value="1"/>
</dbReference>
<evidence type="ECO:0000259" key="4">
    <source>
        <dbReference type="Pfam" id="PF01571"/>
    </source>
</evidence>
<keyword evidence="3" id="KW-0496">Mitochondrion</keyword>
<dbReference type="GO" id="GO:0016226">
    <property type="term" value="P:iron-sulfur cluster assembly"/>
    <property type="evidence" value="ECO:0007669"/>
    <property type="project" value="TreeGrafter"/>
</dbReference>
<dbReference type="Pfam" id="PF25455">
    <property type="entry name" value="Beta-barrel_CAF17_C"/>
    <property type="match status" value="1"/>
</dbReference>
<comment type="caution">
    <text evidence="6">The sequence shown here is derived from an EMBL/GenBank/DDBJ whole genome shotgun (WGS) entry which is preliminary data.</text>
</comment>
<dbReference type="PANTHER" id="PTHR22602:SF0">
    <property type="entry name" value="TRANSFERASE CAF17, MITOCHONDRIAL-RELATED"/>
    <property type="match status" value="1"/>
</dbReference>
<keyword evidence="2" id="KW-0809">Transit peptide</keyword>
<evidence type="ECO:0000313" key="6">
    <source>
        <dbReference type="EMBL" id="KAF8764378.1"/>
    </source>
</evidence>
<keyword evidence="6" id="KW-0808">Transferase</keyword>
<sequence length="346" mass="40082">MYFLRSFLKCKSIANIQQTCRNNFSTQDVIHIEHLKKRTILKLSGPDTMNYLQGMITNDVKKIDTEPSLYSLLLNPKGRVLYDLILYKISDAEYLVEYDSTGEDYLHKHLFMYRLRKNVKIEPLKNMSVWVIYKQNSDDTSCKNLNMQVISKYLDKTDKIIKYTDDPRISCLGIRIISKSDVNVQKSLELSGLNLIENGSYRLLRYKLGIGEGVLDHPPGNCLPFETNVDLLNGVSFTKGCYIGQEMTAKSNFVLSVRKRLMPIVLEDLNSYPIFPPECSILNEKRRKVGRLRSHLDQYGLGLLKYEECAKSEFLELDGFDIKLKAVRPKWWPSNLKSDKNEHIFL</sequence>
<dbReference type="InterPro" id="IPR057460">
    <property type="entry name" value="CAF17_C"/>
</dbReference>